<comment type="caution">
    <text evidence="2">The sequence shown here is derived from an EMBL/GenBank/DDBJ whole genome shotgun (WGS) entry which is preliminary data.</text>
</comment>
<organism evidence="2 3">
    <name type="scientific">Mycena venus</name>
    <dbReference type="NCBI Taxonomy" id="2733690"/>
    <lineage>
        <taxon>Eukaryota</taxon>
        <taxon>Fungi</taxon>
        <taxon>Dikarya</taxon>
        <taxon>Basidiomycota</taxon>
        <taxon>Agaricomycotina</taxon>
        <taxon>Agaricomycetes</taxon>
        <taxon>Agaricomycetidae</taxon>
        <taxon>Agaricales</taxon>
        <taxon>Marasmiineae</taxon>
        <taxon>Mycenaceae</taxon>
        <taxon>Mycena</taxon>
    </lineage>
</organism>
<gene>
    <name evidence="2" type="ORF">MVEN_00840400</name>
</gene>
<proteinExistence type="predicted"/>
<dbReference type="AlphaFoldDB" id="A0A8H6YDX6"/>
<accession>A0A8H6YDX6</accession>
<name>A0A8H6YDX6_9AGAR</name>
<protein>
    <submittedName>
        <fullName evidence="2">Uncharacterized protein</fullName>
    </submittedName>
</protein>
<keyword evidence="3" id="KW-1185">Reference proteome</keyword>
<feature type="region of interest" description="Disordered" evidence="1">
    <location>
        <begin position="176"/>
        <end position="274"/>
    </location>
</feature>
<evidence type="ECO:0000256" key="1">
    <source>
        <dbReference type="SAM" id="MobiDB-lite"/>
    </source>
</evidence>
<evidence type="ECO:0000313" key="3">
    <source>
        <dbReference type="Proteomes" id="UP000620124"/>
    </source>
</evidence>
<dbReference type="EMBL" id="JACAZI010000006">
    <property type="protein sequence ID" value="KAF7357938.1"/>
    <property type="molecule type" value="Genomic_DNA"/>
</dbReference>
<reference evidence="2" key="1">
    <citation type="submission" date="2020-05" db="EMBL/GenBank/DDBJ databases">
        <title>Mycena genomes resolve the evolution of fungal bioluminescence.</title>
        <authorList>
            <person name="Tsai I.J."/>
        </authorList>
    </citation>
    <scope>NUCLEOTIDE SEQUENCE</scope>
    <source>
        <strain evidence="2">CCC161011</strain>
    </source>
</reference>
<dbReference type="OrthoDB" id="5292999at2759"/>
<evidence type="ECO:0000313" key="2">
    <source>
        <dbReference type="EMBL" id="KAF7357938.1"/>
    </source>
</evidence>
<dbReference type="Proteomes" id="UP000620124">
    <property type="component" value="Unassembled WGS sequence"/>
</dbReference>
<feature type="compositionally biased region" description="Low complexity" evidence="1">
    <location>
        <begin position="239"/>
        <end position="250"/>
    </location>
</feature>
<feature type="compositionally biased region" description="Basic and acidic residues" evidence="1">
    <location>
        <begin position="221"/>
        <end position="235"/>
    </location>
</feature>
<sequence>MAPPNLKQVGQLFHQTIAAMRDDTPDMATLKPQAIEWLKATRLKLMRDIEQAYYSLENSRNTPLSQPAWALDPAQPLYLTTNSFPPVLEPFRQAILNNLGALLRDCGFEHISSSALGSWINLSIYFPAQLTGAPAARNAPQTLFVEDEFSRPASGRKKIGGGTFAAGNFGRLLIDARGESGNTSGTVKEEEENTSGSNPGGSKKRRRASRTTKEEGEEENDVRVKEEGDETEGRRLRSATRASSAVTLRSDTGRDAGARRSARKRVKKEEDNNV</sequence>